<evidence type="ECO:0000313" key="5">
    <source>
        <dbReference type="EMBL" id="KAE9384213.1"/>
    </source>
</evidence>
<dbReference type="InterPro" id="IPR003653">
    <property type="entry name" value="Peptidase_C48_C"/>
</dbReference>
<keyword evidence="7" id="KW-1185">Reference proteome</keyword>
<gene>
    <name evidence="6" type="ORF">BT96DRAFT_334376</name>
    <name evidence="5" type="ORF">BT96DRAFT_677780</name>
</gene>
<dbReference type="GO" id="GO:0008234">
    <property type="term" value="F:cysteine-type peptidase activity"/>
    <property type="evidence" value="ECO:0007669"/>
    <property type="project" value="InterPro"/>
</dbReference>
<dbReference type="InterPro" id="IPR038765">
    <property type="entry name" value="Papain-like_cys_pep_sf"/>
</dbReference>
<dbReference type="EMBL" id="ML770192">
    <property type="protein sequence ID" value="KAE9384213.1"/>
    <property type="molecule type" value="Genomic_DNA"/>
</dbReference>
<evidence type="ECO:0000259" key="4">
    <source>
        <dbReference type="Pfam" id="PF02902"/>
    </source>
</evidence>
<evidence type="ECO:0000313" key="7">
    <source>
        <dbReference type="Proteomes" id="UP000799118"/>
    </source>
</evidence>
<dbReference type="GO" id="GO:0006508">
    <property type="term" value="P:proteolysis"/>
    <property type="evidence" value="ECO:0007669"/>
    <property type="project" value="UniProtKB-KW"/>
</dbReference>
<evidence type="ECO:0000256" key="2">
    <source>
        <dbReference type="ARBA" id="ARBA00022670"/>
    </source>
</evidence>
<evidence type="ECO:0000256" key="1">
    <source>
        <dbReference type="ARBA" id="ARBA00005234"/>
    </source>
</evidence>
<sequence length="380" mass="43530">MSEILKIDEEANLELLGQPPESLLKSLKIPSETTVSSLLDIPKDQLPTCPNSRKIFLPSNAWFTEKEPNAELPHTVSQFIIPPPARCMSLGEQLLREAVERGHKSVQHPVKDGVFLPLSAVVAWSCGNTLLEGIRTWTAKLKWVERSAEAEQWPENLRRKTKENILRVPWQSGLSMGKRYTIPIKVVAEKMLSREWMTGDNVELAIQSILQSVKLRHFVAEPTLCVSLRERYLEKKNHIENRVDYFGRKLEDGSVVVLDIPWNLERLHWFHITVNIEEMVITVADTAPDITRPYLDNILDCVILWLHQFVPRVPDWKTVVHPIPIQKDSFSCGAAMLLDIWSRACVEKDDIRHWEPGKPMKARARLFNLIIDTFTVSCAS</sequence>
<dbReference type="EMBL" id="ML769648">
    <property type="protein sequence ID" value="KAE9390749.1"/>
    <property type="molecule type" value="Genomic_DNA"/>
</dbReference>
<dbReference type="Gene3D" id="3.40.395.10">
    <property type="entry name" value="Adenoviral Proteinase, Chain A"/>
    <property type="match status" value="1"/>
</dbReference>
<name>A0A6A4GFR0_9AGAR</name>
<keyword evidence="2" id="KW-0645">Protease</keyword>
<reference evidence="5" key="1">
    <citation type="journal article" date="2019" name="Environ. Microbiol.">
        <title>Fungal ecological strategies reflected in gene transcription - a case study of two litter decomposers.</title>
        <authorList>
            <person name="Barbi F."/>
            <person name="Kohler A."/>
            <person name="Barry K."/>
            <person name="Baskaran P."/>
            <person name="Daum C."/>
            <person name="Fauchery L."/>
            <person name="Ihrmark K."/>
            <person name="Kuo A."/>
            <person name="LaButti K."/>
            <person name="Lipzen A."/>
            <person name="Morin E."/>
            <person name="Grigoriev I.V."/>
            <person name="Henrissat B."/>
            <person name="Lindahl B."/>
            <person name="Martin F."/>
        </authorList>
    </citation>
    <scope>NUCLEOTIDE SEQUENCE</scope>
    <source>
        <strain evidence="5">JB14</strain>
    </source>
</reference>
<evidence type="ECO:0000313" key="6">
    <source>
        <dbReference type="EMBL" id="KAE9390749.1"/>
    </source>
</evidence>
<dbReference type="OrthoDB" id="3268677at2759"/>
<protein>
    <recommendedName>
        <fullName evidence="4">Ubiquitin-like protease family profile domain-containing protein</fullName>
    </recommendedName>
</protein>
<organism evidence="5 7">
    <name type="scientific">Gymnopus androsaceus JB14</name>
    <dbReference type="NCBI Taxonomy" id="1447944"/>
    <lineage>
        <taxon>Eukaryota</taxon>
        <taxon>Fungi</taxon>
        <taxon>Dikarya</taxon>
        <taxon>Basidiomycota</taxon>
        <taxon>Agaricomycotina</taxon>
        <taxon>Agaricomycetes</taxon>
        <taxon>Agaricomycetidae</taxon>
        <taxon>Agaricales</taxon>
        <taxon>Marasmiineae</taxon>
        <taxon>Omphalotaceae</taxon>
        <taxon>Gymnopus</taxon>
    </lineage>
</organism>
<dbReference type="GO" id="GO:0019783">
    <property type="term" value="F:ubiquitin-like protein peptidase activity"/>
    <property type="evidence" value="ECO:0007669"/>
    <property type="project" value="UniProtKB-ARBA"/>
</dbReference>
<feature type="domain" description="Ubiquitin-like protease family profile" evidence="4">
    <location>
        <begin position="258"/>
        <end position="337"/>
    </location>
</feature>
<accession>A0A6A4GFR0</accession>
<proteinExistence type="inferred from homology"/>
<evidence type="ECO:0000256" key="3">
    <source>
        <dbReference type="ARBA" id="ARBA00022801"/>
    </source>
</evidence>
<dbReference type="SUPFAM" id="SSF54001">
    <property type="entry name" value="Cysteine proteinases"/>
    <property type="match status" value="1"/>
</dbReference>
<dbReference type="AlphaFoldDB" id="A0A6A4GFR0"/>
<dbReference type="Proteomes" id="UP000799118">
    <property type="component" value="Unassembled WGS sequence"/>
</dbReference>
<comment type="similarity">
    <text evidence="1">Belongs to the peptidase C48 family.</text>
</comment>
<dbReference type="Pfam" id="PF02902">
    <property type="entry name" value="Peptidase_C48"/>
    <property type="match status" value="1"/>
</dbReference>
<keyword evidence="3" id="KW-0378">Hydrolase</keyword>